<name>A0ABR3JEQ2_9AGAR</name>
<protein>
    <recommendedName>
        <fullName evidence="1">F-box domain-containing protein</fullName>
    </recommendedName>
</protein>
<evidence type="ECO:0000259" key="1">
    <source>
        <dbReference type="PROSITE" id="PS50181"/>
    </source>
</evidence>
<proteinExistence type="predicted"/>
<comment type="caution">
    <text evidence="2">The sequence shown here is derived from an EMBL/GenBank/DDBJ whole genome shotgun (WGS) entry which is preliminary data.</text>
</comment>
<gene>
    <name evidence="2" type="ORF">HGRIS_005033</name>
</gene>
<organism evidence="2 3">
    <name type="scientific">Hohenbuehelia grisea</name>
    <dbReference type="NCBI Taxonomy" id="104357"/>
    <lineage>
        <taxon>Eukaryota</taxon>
        <taxon>Fungi</taxon>
        <taxon>Dikarya</taxon>
        <taxon>Basidiomycota</taxon>
        <taxon>Agaricomycotina</taxon>
        <taxon>Agaricomycetes</taxon>
        <taxon>Agaricomycetidae</taxon>
        <taxon>Agaricales</taxon>
        <taxon>Pleurotineae</taxon>
        <taxon>Pleurotaceae</taxon>
        <taxon>Hohenbuehelia</taxon>
    </lineage>
</organism>
<dbReference type="InterPro" id="IPR036047">
    <property type="entry name" value="F-box-like_dom_sf"/>
</dbReference>
<evidence type="ECO:0000313" key="2">
    <source>
        <dbReference type="EMBL" id="KAL0953858.1"/>
    </source>
</evidence>
<dbReference type="Gene3D" id="3.80.10.10">
    <property type="entry name" value="Ribonuclease Inhibitor"/>
    <property type="match status" value="1"/>
</dbReference>
<reference evidence="3" key="1">
    <citation type="submission" date="2024-06" db="EMBL/GenBank/DDBJ databases">
        <title>Multi-omics analyses provide insights into the biosynthesis of the anticancer antibiotic pleurotin in Hohenbuehelia grisea.</title>
        <authorList>
            <person name="Weaver J.A."/>
            <person name="Alberti F."/>
        </authorList>
    </citation>
    <scope>NUCLEOTIDE SEQUENCE [LARGE SCALE GENOMIC DNA]</scope>
    <source>
        <strain evidence="3">T-177</strain>
    </source>
</reference>
<dbReference type="InterPro" id="IPR032675">
    <property type="entry name" value="LRR_dom_sf"/>
</dbReference>
<sequence length="611" mass="67959">MANNRLKRLLLRLIRLRLRRKSRKQKLSVVPPPEDPSDWTEEAELIDAPTLSGDAVSESIQSRRLRNRSTAISSLPAEILMEIFVLASVEDTSQFSTRTPSNSVTQVCHYWRVVAISFACLWRTIIPTRPKSVALAMARAGDHPLELRVCHPTSPAVEFSQNHAARINELTIGLYETELEGFIAQNAQMYSLEALSAYNMRQQSSAGCWLSDKALREQPKALRRLYLDRCAFAWDSPIYSSLTHLTLSRISSVQRPSLTALFTLLFPMVHLQHLSILDADPSDTTASTTALPNLPSLRSISLRGCRATCIDILNGLTFPSTASIDVCSIMSGGSSWSTWITYSGTYLLRAVAVHCKAGPTLTSMQLVNEAGGMMLRVGTSGTKQATIRIPYASFTWTPITMCALINISLLAYPLRHITHLELSGVTFYDSGSESLLLSNRKATWQYLEDLLHLRVLKLRTTNPMLLLETLFERAMHCVGVCMEPSTKHMHRSGYQSQLLPALTTIHLSEFTCLTKTMPQPFFMDVLAAFLSARQLGNAPLSRVILTECTNLRPSDLARIQAATTVQWDGLGQQMDSDHDAAFGTFGFPFTLKTFVLLAKRFKPTPTDEADS</sequence>
<dbReference type="Proteomes" id="UP001556367">
    <property type="component" value="Unassembled WGS sequence"/>
</dbReference>
<dbReference type="InterPro" id="IPR001810">
    <property type="entry name" value="F-box_dom"/>
</dbReference>
<dbReference type="Pfam" id="PF12937">
    <property type="entry name" value="F-box-like"/>
    <property type="match status" value="1"/>
</dbReference>
<accession>A0ABR3JEQ2</accession>
<keyword evidence="3" id="KW-1185">Reference proteome</keyword>
<dbReference type="SUPFAM" id="SSF81383">
    <property type="entry name" value="F-box domain"/>
    <property type="match status" value="1"/>
</dbReference>
<dbReference type="EMBL" id="JASNQZ010000008">
    <property type="protein sequence ID" value="KAL0953858.1"/>
    <property type="molecule type" value="Genomic_DNA"/>
</dbReference>
<dbReference type="PROSITE" id="PS50181">
    <property type="entry name" value="FBOX"/>
    <property type="match status" value="1"/>
</dbReference>
<dbReference type="Gene3D" id="1.20.1280.50">
    <property type="match status" value="1"/>
</dbReference>
<feature type="domain" description="F-box" evidence="1">
    <location>
        <begin position="69"/>
        <end position="125"/>
    </location>
</feature>
<evidence type="ECO:0000313" key="3">
    <source>
        <dbReference type="Proteomes" id="UP001556367"/>
    </source>
</evidence>
<dbReference type="SUPFAM" id="SSF52047">
    <property type="entry name" value="RNI-like"/>
    <property type="match status" value="1"/>
</dbReference>